<dbReference type="EMBL" id="AQPN01000045">
    <property type="protein sequence ID" value="EOR95607.1"/>
    <property type="molecule type" value="Genomic_DNA"/>
</dbReference>
<dbReference type="Gene3D" id="3.40.50.2300">
    <property type="match status" value="1"/>
</dbReference>
<reference evidence="3 4" key="1">
    <citation type="journal article" date="2013" name="Genome Announc.">
        <title>Draft Genome Sequence of Arcticibacter svalbardensis Strain MN12-7T, a Member of the Family Sphingobacteriaceae Isolated from an Arctic Soil Sample.</title>
        <authorList>
            <person name="Shivaji S."/>
            <person name="Ara S."/>
            <person name="Prasad S."/>
            <person name="Manasa B.P."/>
            <person name="Begum Z."/>
            <person name="Singh A."/>
            <person name="Kumar Pinnaka A."/>
        </authorList>
    </citation>
    <scope>NUCLEOTIDE SEQUENCE [LARGE SCALE GENOMIC DNA]</scope>
    <source>
        <strain evidence="3 4">MN12-7</strain>
    </source>
</reference>
<dbReference type="STRING" id="1150600.ADIARSV_1213"/>
<dbReference type="OrthoDB" id="659223at2"/>
<sequence length="221" mass="25251">MFDSILIAEDQQSVNYSVQQMVKDLGISHVMYVYYCDDALLRLKVGIQEHKPFELLIADLSFEEDTREQKINTGAALIEAAKRLQPDLRVLVFSAESNPAVIRGLFEKLGINGYVRKGRTDAVDLRKAIETIYKNKKYIPYEFQQAIRTKNAHDFTLYDTMIVSQLAQGTLQKDIPTYLEQQGARASSLSSVEKRLNQIKEALGFTKNEQLVAYCKDYKII</sequence>
<dbReference type="GO" id="GO:0000160">
    <property type="term" value="P:phosphorelay signal transduction system"/>
    <property type="evidence" value="ECO:0007669"/>
    <property type="project" value="InterPro"/>
</dbReference>
<dbReference type="PANTHER" id="PTHR45566">
    <property type="entry name" value="HTH-TYPE TRANSCRIPTIONAL REGULATOR YHJB-RELATED"/>
    <property type="match status" value="1"/>
</dbReference>
<evidence type="ECO:0000313" key="4">
    <source>
        <dbReference type="Proteomes" id="UP000014174"/>
    </source>
</evidence>
<keyword evidence="1" id="KW-0597">Phosphoprotein</keyword>
<gene>
    <name evidence="3" type="ORF">ADIARSV_1213</name>
</gene>
<name>R9GUT4_9SPHI</name>
<feature type="modified residue" description="4-aspartylphosphate" evidence="1">
    <location>
        <position position="59"/>
    </location>
</feature>
<evidence type="ECO:0000256" key="1">
    <source>
        <dbReference type="PROSITE-ProRule" id="PRU00169"/>
    </source>
</evidence>
<evidence type="ECO:0000259" key="2">
    <source>
        <dbReference type="PROSITE" id="PS50110"/>
    </source>
</evidence>
<dbReference type="Proteomes" id="UP000014174">
    <property type="component" value="Unassembled WGS sequence"/>
</dbReference>
<dbReference type="PATRIC" id="fig|1150600.3.peg.1192"/>
<dbReference type="InterPro" id="IPR011006">
    <property type="entry name" value="CheY-like_superfamily"/>
</dbReference>
<protein>
    <recommendedName>
        <fullName evidence="2">Response regulatory domain-containing protein</fullName>
    </recommendedName>
</protein>
<dbReference type="eggNOG" id="COG2197">
    <property type="taxonomic scope" value="Bacteria"/>
</dbReference>
<keyword evidence="4" id="KW-1185">Reference proteome</keyword>
<dbReference type="PROSITE" id="PS50110">
    <property type="entry name" value="RESPONSE_REGULATORY"/>
    <property type="match status" value="1"/>
</dbReference>
<dbReference type="PANTHER" id="PTHR45566:SF1">
    <property type="entry name" value="HTH-TYPE TRANSCRIPTIONAL REGULATOR YHJB-RELATED"/>
    <property type="match status" value="1"/>
</dbReference>
<dbReference type="InterPro" id="IPR001789">
    <property type="entry name" value="Sig_transdc_resp-reg_receiver"/>
</dbReference>
<proteinExistence type="predicted"/>
<dbReference type="SUPFAM" id="SSF52172">
    <property type="entry name" value="CheY-like"/>
    <property type="match status" value="1"/>
</dbReference>
<organism evidence="3 4">
    <name type="scientific">Arcticibacter svalbardensis MN12-7</name>
    <dbReference type="NCBI Taxonomy" id="1150600"/>
    <lineage>
        <taxon>Bacteria</taxon>
        <taxon>Pseudomonadati</taxon>
        <taxon>Bacteroidota</taxon>
        <taxon>Sphingobacteriia</taxon>
        <taxon>Sphingobacteriales</taxon>
        <taxon>Sphingobacteriaceae</taxon>
        <taxon>Arcticibacter</taxon>
    </lineage>
</organism>
<dbReference type="InterPro" id="IPR051015">
    <property type="entry name" value="EvgA-like"/>
</dbReference>
<comment type="caution">
    <text evidence="3">The sequence shown here is derived from an EMBL/GenBank/DDBJ whole genome shotgun (WGS) entry which is preliminary data.</text>
</comment>
<evidence type="ECO:0000313" key="3">
    <source>
        <dbReference type="EMBL" id="EOR95607.1"/>
    </source>
</evidence>
<feature type="domain" description="Response regulatory" evidence="2">
    <location>
        <begin position="4"/>
        <end position="132"/>
    </location>
</feature>
<dbReference type="AlphaFoldDB" id="R9GUT4"/>
<accession>R9GUT4</accession>